<feature type="signal peptide" evidence="4">
    <location>
        <begin position="1"/>
        <end position="23"/>
    </location>
</feature>
<evidence type="ECO:0000256" key="3">
    <source>
        <dbReference type="ARBA" id="ARBA00023237"/>
    </source>
</evidence>
<dbReference type="InterPro" id="IPR036942">
    <property type="entry name" value="Beta-barrel_TonB_sf"/>
</dbReference>
<keyword evidence="2" id="KW-0472">Membrane</keyword>
<organism evidence="5 6">
    <name type="scientific">Fodinibius halophilus</name>
    <dbReference type="NCBI Taxonomy" id="1736908"/>
    <lineage>
        <taxon>Bacteria</taxon>
        <taxon>Pseudomonadati</taxon>
        <taxon>Balneolota</taxon>
        <taxon>Balneolia</taxon>
        <taxon>Balneolales</taxon>
        <taxon>Balneolaceae</taxon>
        <taxon>Fodinibius</taxon>
    </lineage>
</organism>
<keyword evidence="4" id="KW-0732">Signal</keyword>
<dbReference type="Gene3D" id="2.40.170.20">
    <property type="entry name" value="TonB-dependent receptor, beta-barrel domain"/>
    <property type="match status" value="1"/>
</dbReference>
<dbReference type="RefSeq" id="WP_165265851.1">
    <property type="nucleotide sequence ID" value="NZ_JAALLS010000002.1"/>
</dbReference>
<keyword evidence="6" id="KW-1185">Reference proteome</keyword>
<reference evidence="5 6" key="1">
    <citation type="submission" date="2020-02" db="EMBL/GenBank/DDBJ databases">
        <title>Aliifodinibius halophilus 2W32, complete genome.</title>
        <authorList>
            <person name="Li Y."/>
            <person name="Wu S."/>
        </authorList>
    </citation>
    <scope>NUCLEOTIDE SEQUENCE [LARGE SCALE GENOMIC DNA]</scope>
    <source>
        <strain evidence="5 6">2W32</strain>
    </source>
</reference>
<evidence type="ECO:0000313" key="5">
    <source>
        <dbReference type="EMBL" id="NGP87265.1"/>
    </source>
</evidence>
<evidence type="ECO:0000256" key="1">
    <source>
        <dbReference type="ARBA" id="ARBA00004442"/>
    </source>
</evidence>
<proteinExistence type="predicted"/>
<dbReference type="Proteomes" id="UP000479132">
    <property type="component" value="Unassembled WGS sequence"/>
</dbReference>
<evidence type="ECO:0000256" key="2">
    <source>
        <dbReference type="ARBA" id="ARBA00023136"/>
    </source>
</evidence>
<gene>
    <name evidence="5" type="ORF">G3569_02770</name>
</gene>
<comment type="caution">
    <text evidence="5">The sequence shown here is derived from an EMBL/GenBank/DDBJ whole genome shotgun (WGS) entry which is preliminary data.</text>
</comment>
<dbReference type="SUPFAM" id="SSF56935">
    <property type="entry name" value="Porins"/>
    <property type="match status" value="1"/>
</dbReference>
<dbReference type="GO" id="GO:0009279">
    <property type="term" value="C:cell outer membrane"/>
    <property type="evidence" value="ECO:0007669"/>
    <property type="project" value="UniProtKB-SubCell"/>
</dbReference>
<comment type="subcellular location">
    <subcellularLocation>
        <location evidence="1">Cell outer membrane</location>
    </subcellularLocation>
</comment>
<evidence type="ECO:0000256" key="4">
    <source>
        <dbReference type="SAM" id="SignalP"/>
    </source>
</evidence>
<evidence type="ECO:0000313" key="6">
    <source>
        <dbReference type="Proteomes" id="UP000479132"/>
    </source>
</evidence>
<dbReference type="AlphaFoldDB" id="A0A6M1T224"/>
<protein>
    <recommendedName>
        <fullName evidence="7">TonB-dependent receptor</fullName>
    </recommendedName>
</protein>
<feature type="chain" id="PRO_5026730012" description="TonB-dependent receptor" evidence="4">
    <location>
        <begin position="24"/>
        <end position="573"/>
    </location>
</feature>
<sequence length="573" mass="64634">MKRSFLSVFVLLLTIVAATAVKAQDQQSGEGSLLPEIDPQDIEIRSQFKARFPGLRRQPILGFDPTPRVYQVDPNRMPFMETAEQVVADMPVSNLSRPEAPAYVPLHYSPDINMFSRAGIGSFMSPEVDFWGVRRLTSKSYIGGDLDYSSSSGHLDNQESSFRFLNATGEYVTKISSKNRIGFQLGVENSFNNMPNLQGLGTLDNARKKYGGFNLNADFEHFNNTISGWNVQANMRYYKIELSNAGNLYTGSSQEEIYNGSVAKRWSGSNVDETFTVKAGAKVGRYDNNTINPQDWLTAQAGVVYDRLFNYSTKVHADASIYYTQNGFTDAVYIGPSLKVKHPFMEMLTLTLKAEAKPNIKSIQQLHSENRFLAVNNNLRHSYRINGSVEAELEYNELGSMNFGVQYTNTSDRSVYIRQDGGRTTVSGESLYDFYSTTYADTYTMRAFVGATHQIVPEKLWVDAKFYMQSPQIKGGDRIPYEEKIGLKSGISFRPLEQLSIEGWGDYVGSRQTFQTNEELSGYFLLGSRADYQITDRFGAYVKLVNLLNQEYEVWQGYTERSFQAYGGITVKL</sequence>
<evidence type="ECO:0008006" key="7">
    <source>
        <dbReference type="Google" id="ProtNLM"/>
    </source>
</evidence>
<keyword evidence="3" id="KW-0998">Cell outer membrane</keyword>
<name>A0A6M1T224_9BACT</name>
<accession>A0A6M1T224</accession>
<dbReference type="EMBL" id="JAALLS010000002">
    <property type="protein sequence ID" value="NGP87265.1"/>
    <property type="molecule type" value="Genomic_DNA"/>
</dbReference>